<reference evidence="1 2" key="1">
    <citation type="submission" date="2018-03" db="EMBL/GenBank/DDBJ databases">
        <title>Diversity of phytobeneficial traits revealed by whole-genome analysis of worldwide-isolated phenazine-producing Pseudomonas spp.</title>
        <authorList>
            <person name="Biessy A."/>
            <person name="Novinscak A."/>
            <person name="Blom J."/>
            <person name="Leger G."/>
            <person name="Thomashow L.S."/>
            <person name="Cazorla F.M."/>
            <person name="Josic D."/>
            <person name="Filion M."/>
        </authorList>
    </citation>
    <scope>NUCLEOTIDE SEQUENCE [LARGE SCALE GENOMIC DNA]</scope>
    <source>
        <strain evidence="1 2">B25</strain>
    </source>
</reference>
<dbReference type="Proteomes" id="UP000268048">
    <property type="component" value="Chromosome"/>
</dbReference>
<dbReference type="EMBL" id="CP027753">
    <property type="protein sequence ID" value="AZE47263.1"/>
    <property type="molecule type" value="Genomic_DNA"/>
</dbReference>
<evidence type="ECO:0000313" key="1">
    <source>
        <dbReference type="EMBL" id="AZE47263.1"/>
    </source>
</evidence>
<dbReference type="AlphaFoldDB" id="A0A3G7TJL4"/>
<name>A0A3G7TJL4_9PSED</name>
<proteinExistence type="predicted"/>
<protein>
    <submittedName>
        <fullName evidence="1">Uncharacterized protein</fullName>
    </submittedName>
</protein>
<sequence>MFTRTGSILDASVELVEMTRLGFYSSQIGFLKLGAIDR</sequence>
<evidence type="ECO:0000313" key="2">
    <source>
        <dbReference type="Proteomes" id="UP000268048"/>
    </source>
</evidence>
<gene>
    <name evidence="1" type="ORF">C4K04_1573</name>
</gene>
<accession>A0A3G7TJL4</accession>
<organism evidence="1 2">
    <name type="scientific">Pseudomonas chlororaphis</name>
    <dbReference type="NCBI Taxonomy" id="587753"/>
    <lineage>
        <taxon>Bacteria</taxon>
        <taxon>Pseudomonadati</taxon>
        <taxon>Pseudomonadota</taxon>
        <taxon>Gammaproteobacteria</taxon>
        <taxon>Pseudomonadales</taxon>
        <taxon>Pseudomonadaceae</taxon>
        <taxon>Pseudomonas</taxon>
    </lineage>
</organism>